<dbReference type="GO" id="GO:0000408">
    <property type="term" value="C:EKC/KEOPS complex"/>
    <property type="evidence" value="ECO:0007669"/>
    <property type="project" value="InterPro"/>
</dbReference>
<dbReference type="InParanoid" id="A0A672SEC0"/>
<evidence type="ECO:0000313" key="3">
    <source>
        <dbReference type="Proteomes" id="UP000472262"/>
    </source>
</evidence>
<reference evidence="2" key="1">
    <citation type="submission" date="2025-08" db="UniProtKB">
        <authorList>
            <consortium name="Ensembl"/>
        </authorList>
    </citation>
    <scope>IDENTIFICATION</scope>
</reference>
<proteinExistence type="predicted"/>
<sequence>MLRGFLVRSGNRVTACTCNMAACELKGELKYRDGQTNQQFTVQVDGNLKSMITGIKKLNADISEVLTALVEQERGSAENSTADVDDEEEEDSDEEDSTSEMATKKSNSEPPNKRKKTLRS</sequence>
<keyword evidence="3" id="KW-1185">Reference proteome</keyword>
<dbReference type="Proteomes" id="UP000472262">
    <property type="component" value="Unassembled WGS sequence"/>
</dbReference>
<feature type="compositionally biased region" description="Acidic residues" evidence="1">
    <location>
        <begin position="83"/>
        <end position="98"/>
    </location>
</feature>
<dbReference type="InterPro" id="IPR027893">
    <property type="entry name" value="GON7_meta"/>
</dbReference>
<reference evidence="2" key="2">
    <citation type="submission" date="2025-09" db="UniProtKB">
        <authorList>
            <consortium name="Ensembl"/>
        </authorList>
    </citation>
    <scope>IDENTIFICATION</scope>
</reference>
<dbReference type="AlphaFoldDB" id="A0A672SEC0"/>
<accession>A0A672SEC0</accession>
<dbReference type="Ensembl" id="ENSSGRT00000106538.1">
    <property type="protein sequence ID" value="ENSSGRP00000100166.1"/>
    <property type="gene ID" value="ENSSGRG00000049898.1"/>
</dbReference>
<organism evidence="2 3">
    <name type="scientific">Sinocyclocheilus grahami</name>
    <name type="common">Dianchi golden-line fish</name>
    <name type="synonym">Barbus grahami</name>
    <dbReference type="NCBI Taxonomy" id="75366"/>
    <lineage>
        <taxon>Eukaryota</taxon>
        <taxon>Metazoa</taxon>
        <taxon>Chordata</taxon>
        <taxon>Craniata</taxon>
        <taxon>Vertebrata</taxon>
        <taxon>Euteleostomi</taxon>
        <taxon>Actinopterygii</taxon>
        <taxon>Neopterygii</taxon>
        <taxon>Teleostei</taxon>
        <taxon>Ostariophysi</taxon>
        <taxon>Cypriniformes</taxon>
        <taxon>Cyprinidae</taxon>
        <taxon>Cyprininae</taxon>
        <taxon>Sinocyclocheilus</taxon>
    </lineage>
</organism>
<name>A0A672SEC0_SINGR</name>
<evidence type="ECO:0000256" key="1">
    <source>
        <dbReference type="SAM" id="MobiDB-lite"/>
    </source>
</evidence>
<feature type="region of interest" description="Disordered" evidence="1">
    <location>
        <begin position="71"/>
        <end position="120"/>
    </location>
</feature>
<protein>
    <submittedName>
        <fullName evidence="2">Si:dkeyp-55f12.3</fullName>
    </submittedName>
</protein>
<dbReference type="OMA" id="ENAREEH"/>
<dbReference type="Pfam" id="PF15387">
    <property type="entry name" value="DUF4611"/>
    <property type="match status" value="1"/>
</dbReference>
<evidence type="ECO:0000313" key="2">
    <source>
        <dbReference type="Ensembl" id="ENSSGRP00000100166.1"/>
    </source>
</evidence>